<sequence length="322" mass="35705">MTVLKEFLPKIWLLLAVFLVVSPAWAQGDAKSINPELLEKIRKSNAECFACHSEAGLKNPPLPGLDLAKLRETIRDDEVFKNSNHGKMECRQCHGQGYQAYPHAVGSKQLISPCEQCHAVQVMKAEMQFDNSVHAKNLKDKFTCSTCHDPHVALAAAKLGDPRKAAAQDNHMCLECHNSDLTFAKYAPADKKRPNIDKIHAWLPNTRLHWDAVRCVDCHTPVAKTLSHEIANKDKAERNCVTCHSTNTALATRLYRHVAKTEANTYGFANSALLNSIYVVGATRHPLLDWAMVGLVAATVAGVLGHGLVRIILAWRRNRSGR</sequence>
<reference evidence="10 11" key="1">
    <citation type="submission" date="2016-04" db="EMBL/GenBank/DDBJ databases">
        <title>Draft genome sequence of freshwater magnetotactic bacteria Magnetospirillum marisnigri SP-1 and Magnetospirillum moscoviense BB-1.</title>
        <authorList>
            <person name="Koziaeva V."/>
            <person name="Dziuba M.V."/>
            <person name="Ivanov T.M."/>
            <person name="Kuznetsov B."/>
            <person name="Grouzdev D.S."/>
        </authorList>
    </citation>
    <scope>NUCLEOTIDE SEQUENCE [LARGE SCALE GENOMIC DNA]</scope>
    <source>
        <strain evidence="10 11">BB-1</strain>
    </source>
</reference>
<accession>A0A178MXC8</accession>
<dbReference type="SUPFAM" id="SSF48695">
    <property type="entry name" value="Multiheme cytochromes"/>
    <property type="match status" value="1"/>
</dbReference>
<evidence type="ECO:0000256" key="3">
    <source>
        <dbReference type="ARBA" id="ARBA00022723"/>
    </source>
</evidence>
<keyword evidence="7" id="KW-1133">Transmembrane helix</keyword>
<proteinExistence type="predicted"/>
<dbReference type="AlphaFoldDB" id="A0A178MXC8"/>
<keyword evidence="6" id="KW-0408">Iron</keyword>
<evidence type="ECO:0000256" key="4">
    <source>
        <dbReference type="ARBA" id="ARBA00022729"/>
    </source>
</evidence>
<dbReference type="InterPro" id="IPR020942">
    <property type="entry name" value="Cyt_c_III_dom"/>
</dbReference>
<dbReference type="GO" id="GO:0009055">
    <property type="term" value="F:electron transfer activity"/>
    <property type="evidence" value="ECO:0007669"/>
    <property type="project" value="InterPro"/>
</dbReference>
<keyword evidence="7" id="KW-0472">Membrane</keyword>
<feature type="chain" id="PRO_5008092333" description="Class III cytochrome C domain-containing protein" evidence="8">
    <location>
        <begin position="27"/>
        <end position="322"/>
    </location>
</feature>
<evidence type="ECO:0000313" key="11">
    <source>
        <dbReference type="Proteomes" id="UP000078543"/>
    </source>
</evidence>
<evidence type="ECO:0000256" key="6">
    <source>
        <dbReference type="ARBA" id="ARBA00023004"/>
    </source>
</evidence>
<keyword evidence="4 8" id="KW-0732">Signal</keyword>
<evidence type="ECO:0000256" key="2">
    <source>
        <dbReference type="ARBA" id="ARBA00022617"/>
    </source>
</evidence>
<dbReference type="PANTHER" id="PTHR35038:SF8">
    <property type="entry name" value="C-TYPE POLYHEME CYTOCHROME OMCC"/>
    <property type="match status" value="1"/>
</dbReference>
<dbReference type="InterPro" id="IPR051829">
    <property type="entry name" value="Multiheme_Cytochr_ET"/>
</dbReference>
<evidence type="ECO:0000256" key="7">
    <source>
        <dbReference type="SAM" id="Phobius"/>
    </source>
</evidence>
<protein>
    <recommendedName>
        <fullName evidence="9">Class III cytochrome C domain-containing protein</fullName>
    </recommendedName>
</protein>
<dbReference type="Pfam" id="PF02085">
    <property type="entry name" value="Cytochrom_CIII"/>
    <property type="match status" value="1"/>
</dbReference>
<dbReference type="STRING" id="1437059.A6A05_09185"/>
<gene>
    <name evidence="10" type="ORF">A6A05_09185</name>
</gene>
<dbReference type="EMBL" id="LWQU01000123">
    <property type="protein sequence ID" value="OAN53975.1"/>
    <property type="molecule type" value="Genomic_DNA"/>
</dbReference>
<keyword evidence="2" id="KW-0349">Heme</keyword>
<keyword evidence="11" id="KW-1185">Reference proteome</keyword>
<evidence type="ECO:0000256" key="8">
    <source>
        <dbReference type="SAM" id="SignalP"/>
    </source>
</evidence>
<feature type="transmembrane region" description="Helical" evidence="7">
    <location>
        <begin position="290"/>
        <end position="313"/>
    </location>
</feature>
<name>A0A178MXC8_9PROT</name>
<evidence type="ECO:0000259" key="9">
    <source>
        <dbReference type="Pfam" id="PF02085"/>
    </source>
</evidence>
<evidence type="ECO:0000256" key="1">
    <source>
        <dbReference type="ARBA" id="ARBA00022448"/>
    </source>
</evidence>
<organism evidence="10 11">
    <name type="scientific">Magnetospirillum moscoviense</name>
    <dbReference type="NCBI Taxonomy" id="1437059"/>
    <lineage>
        <taxon>Bacteria</taxon>
        <taxon>Pseudomonadati</taxon>
        <taxon>Pseudomonadota</taxon>
        <taxon>Alphaproteobacteria</taxon>
        <taxon>Rhodospirillales</taxon>
        <taxon>Rhodospirillaceae</taxon>
        <taxon>Magnetospirillum</taxon>
    </lineage>
</organism>
<dbReference type="Gene3D" id="1.10.1130.10">
    <property type="entry name" value="Flavocytochrome C3, Chain A"/>
    <property type="match status" value="2"/>
</dbReference>
<dbReference type="InterPro" id="IPR036280">
    <property type="entry name" value="Multihaem_cyt_sf"/>
</dbReference>
<keyword evidence="5" id="KW-0249">Electron transport</keyword>
<dbReference type="Proteomes" id="UP000078543">
    <property type="component" value="Unassembled WGS sequence"/>
</dbReference>
<dbReference type="GO" id="GO:0046872">
    <property type="term" value="F:metal ion binding"/>
    <property type="evidence" value="ECO:0007669"/>
    <property type="project" value="UniProtKB-KW"/>
</dbReference>
<keyword evidence="7" id="KW-0812">Transmembrane</keyword>
<dbReference type="OrthoDB" id="9814800at2"/>
<keyword evidence="3" id="KW-0479">Metal-binding</keyword>
<evidence type="ECO:0000256" key="5">
    <source>
        <dbReference type="ARBA" id="ARBA00022982"/>
    </source>
</evidence>
<feature type="domain" description="Class III cytochrome C" evidence="9">
    <location>
        <begin position="77"/>
        <end position="177"/>
    </location>
</feature>
<keyword evidence="1" id="KW-0813">Transport</keyword>
<feature type="signal peptide" evidence="8">
    <location>
        <begin position="1"/>
        <end position="26"/>
    </location>
</feature>
<evidence type="ECO:0000313" key="10">
    <source>
        <dbReference type="EMBL" id="OAN53975.1"/>
    </source>
</evidence>
<comment type="caution">
    <text evidence="10">The sequence shown here is derived from an EMBL/GenBank/DDBJ whole genome shotgun (WGS) entry which is preliminary data.</text>
</comment>
<dbReference type="GO" id="GO:0020037">
    <property type="term" value="F:heme binding"/>
    <property type="evidence" value="ECO:0007669"/>
    <property type="project" value="InterPro"/>
</dbReference>
<dbReference type="PANTHER" id="PTHR35038">
    <property type="entry name" value="DISSIMILATORY SULFITE REDUCTASE SIRA"/>
    <property type="match status" value="1"/>
</dbReference>